<dbReference type="Proteomes" id="UP000637695">
    <property type="component" value="Unassembled WGS sequence"/>
</dbReference>
<name>A0A917K4H2_9BACL</name>
<proteinExistence type="predicted"/>
<organism evidence="2 3">
    <name type="scientific">Alicyclobacillus cellulosilyticus</name>
    <dbReference type="NCBI Taxonomy" id="1003997"/>
    <lineage>
        <taxon>Bacteria</taxon>
        <taxon>Bacillati</taxon>
        <taxon>Bacillota</taxon>
        <taxon>Bacilli</taxon>
        <taxon>Bacillales</taxon>
        <taxon>Alicyclobacillaceae</taxon>
        <taxon>Alicyclobacillus</taxon>
    </lineage>
</organism>
<evidence type="ECO:0000313" key="2">
    <source>
        <dbReference type="EMBL" id="GGJ00666.1"/>
    </source>
</evidence>
<sequence>MAALGLLRSGARDLGDVGGGFFARTAVSGRVNEQAGIRGSEREGTFPGGKPAYPIPPRVTMRGKE</sequence>
<reference evidence="2" key="1">
    <citation type="journal article" date="2014" name="Int. J. Syst. Evol. Microbiol.">
        <title>Complete genome sequence of Corynebacterium casei LMG S-19264T (=DSM 44701T), isolated from a smear-ripened cheese.</title>
        <authorList>
            <consortium name="US DOE Joint Genome Institute (JGI-PGF)"/>
            <person name="Walter F."/>
            <person name="Albersmeier A."/>
            <person name="Kalinowski J."/>
            <person name="Ruckert C."/>
        </authorList>
    </citation>
    <scope>NUCLEOTIDE SEQUENCE</scope>
    <source>
        <strain evidence="2">JCM 18487</strain>
    </source>
</reference>
<feature type="region of interest" description="Disordered" evidence="1">
    <location>
        <begin position="33"/>
        <end position="65"/>
    </location>
</feature>
<dbReference type="AlphaFoldDB" id="A0A917K4H2"/>
<protein>
    <submittedName>
        <fullName evidence="2">Uncharacterized protein</fullName>
    </submittedName>
</protein>
<dbReference type="EMBL" id="BMOY01000008">
    <property type="protein sequence ID" value="GGJ00666.1"/>
    <property type="molecule type" value="Genomic_DNA"/>
</dbReference>
<keyword evidence="3" id="KW-1185">Reference proteome</keyword>
<evidence type="ECO:0000313" key="3">
    <source>
        <dbReference type="Proteomes" id="UP000637695"/>
    </source>
</evidence>
<accession>A0A917K4H2</accession>
<gene>
    <name evidence="2" type="ORF">GCM10010885_07340</name>
</gene>
<comment type="caution">
    <text evidence="2">The sequence shown here is derived from an EMBL/GenBank/DDBJ whole genome shotgun (WGS) entry which is preliminary data.</text>
</comment>
<evidence type="ECO:0000256" key="1">
    <source>
        <dbReference type="SAM" id="MobiDB-lite"/>
    </source>
</evidence>
<reference evidence="2" key="2">
    <citation type="submission" date="2020-09" db="EMBL/GenBank/DDBJ databases">
        <authorList>
            <person name="Sun Q."/>
            <person name="Ohkuma M."/>
        </authorList>
    </citation>
    <scope>NUCLEOTIDE SEQUENCE</scope>
    <source>
        <strain evidence="2">JCM 18487</strain>
    </source>
</reference>